<gene>
    <name evidence="2" type="ordered locus">CPF_1438</name>
</gene>
<organism evidence="2 3">
    <name type="scientific">Clostridium perfringens (strain ATCC 13124 / DSM 756 / JCM 1290 / NCIMB 6125 / NCTC 8237 / Type A)</name>
    <dbReference type="NCBI Taxonomy" id="195103"/>
    <lineage>
        <taxon>Bacteria</taxon>
        <taxon>Bacillati</taxon>
        <taxon>Bacillota</taxon>
        <taxon>Clostridia</taxon>
        <taxon>Eubacteriales</taxon>
        <taxon>Clostridiaceae</taxon>
        <taxon>Clostridium</taxon>
    </lineage>
</organism>
<evidence type="ECO:0000256" key="1">
    <source>
        <dbReference type="SAM" id="Phobius"/>
    </source>
</evidence>
<sequence>MEFLDWKFIFIIITFAFIGLICIFKRSKIGLTAASVGIIGSLILWGFFKVSIKVRNFLDGVGLSFKDLLNFLFVVITAIIAFLVIFLFLKAFNNFGSKIRKR</sequence>
<keyword evidence="3" id="KW-1185">Reference proteome</keyword>
<reference evidence="2 3" key="1">
    <citation type="journal article" date="2006" name="Genome Res.">
        <title>Skewed genomic variability in strains of the toxigenic bacterial pathogen, Clostridium perfringens.</title>
        <authorList>
            <person name="Myers G.S."/>
            <person name="Rasko D.A."/>
            <person name="Cheung J.K."/>
            <person name="Ravel J."/>
            <person name="Seshadri R."/>
            <person name="Deboy R.T."/>
            <person name="Ren Q."/>
            <person name="Varga J."/>
            <person name="Awad M.M."/>
            <person name="Brinkac L.M."/>
            <person name="Daugherty S.C."/>
            <person name="Haft D.H."/>
            <person name="Dodson R.J."/>
            <person name="Madupu R."/>
            <person name="Nelson W.C."/>
            <person name="Rosovitz M.J."/>
            <person name="Sullivan S.A."/>
            <person name="Khouri H."/>
            <person name="Dimitrov G.I."/>
            <person name="Watkins K.L."/>
            <person name="Mulligan S."/>
            <person name="Benton J."/>
            <person name="Radune D."/>
            <person name="Fisher D.J."/>
            <person name="Atkins H.S."/>
            <person name="Hiscox T."/>
            <person name="Jost B.H."/>
            <person name="Billington S.J."/>
            <person name="Songer J.G."/>
            <person name="McClane B.A."/>
            <person name="Titball R.W."/>
            <person name="Rood J.I."/>
            <person name="Melville S.B."/>
            <person name="Paulsen I.T."/>
        </authorList>
    </citation>
    <scope>NUCLEOTIDE SEQUENCE [LARGE SCALE GENOMIC DNA]</scope>
    <source>
        <strain evidence="3">ATCC 13124 / DSM 756 / JCM 1290 / NCIMB 6125 / NCTC 8237 / S 107 / Type A</strain>
    </source>
</reference>
<feature type="transmembrane region" description="Helical" evidence="1">
    <location>
        <begin position="68"/>
        <end position="92"/>
    </location>
</feature>
<dbReference type="PaxDb" id="195103-CPF_1438"/>
<dbReference type="AlphaFoldDB" id="A0A0H2YVH8"/>
<keyword evidence="1" id="KW-0472">Membrane</keyword>
<keyword evidence="1" id="KW-1133">Transmembrane helix</keyword>
<feature type="transmembrane region" description="Helical" evidence="1">
    <location>
        <begin position="31"/>
        <end position="48"/>
    </location>
</feature>
<feature type="transmembrane region" description="Helical" evidence="1">
    <location>
        <begin position="6"/>
        <end position="24"/>
    </location>
</feature>
<dbReference type="GeneID" id="93002246"/>
<evidence type="ECO:0000313" key="2">
    <source>
        <dbReference type="EMBL" id="ABG84668.1"/>
    </source>
</evidence>
<dbReference type="Proteomes" id="UP000001823">
    <property type="component" value="Chromosome"/>
</dbReference>
<proteinExistence type="predicted"/>
<dbReference type="HOGENOM" id="CLU_2272495_0_0_9"/>
<dbReference type="RefSeq" id="WP_003456488.1">
    <property type="nucleotide sequence ID" value="NC_008261.1"/>
</dbReference>
<keyword evidence="1" id="KW-0812">Transmembrane</keyword>
<dbReference type="KEGG" id="cpf:CPF_1438"/>
<name>A0A0H2YVH8_CLOP1</name>
<dbReference type="EMBL" id="CP000246">
    <property type="protein sequence ID" value="ABG84668.1"/>
    <property type="molecule type" value="Genomic_DNA"/>
</dbReference>
<evidence type="ECO:0000313" key="3">
    <source>
        <dbReference type="Proteomes" id="UP000001823"/>
    </source>
</evidence>
<protein>
    <submittedName>
        <fullName evidence="2">Uncharacterized protein</fullName>
    </submittedName>
</protein>
<accession>A0A0H2YVH8</accession>